<evidence type="ECO:0000313" key="2">
    <source>
        <dbReference type="EMBL" id="CAI2378543.1"/>
    </source>
</evidence>
<keyword evidence="1" id="KW-0732">Signal</keyword>
<proteinExistence type="predicted"/>
<dbReference type="EMBL" id="CAMPGE010020279">
    <property type="protein sequence ID" value="CAI2378543.1"/>
    <property type="molecule type" value="Genomic_DNA"/>
</dbReference>
<name>A0AAD1XTB8_EUPCR</name>
<dbReference type="Proteomes" id="UP001295684">
    <property type="component" value="Unassembled WGS sequence"/>
</dbReference>
<keyword evidence="3" id="KW-1185">Reference proteome</keyword>
<accession>A0AAD1XTB8</accession>
<comment type="caution">
    <text evidence="2">The sequence shown here is derived from an EMBL/GenBank/DDBJ whole genome shotgun (WGS) entry which is preliminary data.</text>
</comment>
<dbReference type="AlphaFoldDB" id="A0AAD1XTB8"/>
<evidence type="ECO:0000313" key="3">
    <source>
        <dbReference type="Proteomes" id="UP001295684"/>
    </source>
</evidence>
<feature type="chain" id="PRO_5041941545" evidence="1">
    <location>
        <begin position="19"/>
        <end position="278"/>
    </location>
</feature>
<evidence type="ECO:0000256" key="1">
    <source>
        <dbReference type="SAM" id="SignalP"/>
    </source>
</evidence>
<organism evidence="2 3">
    <name type="scientific">Euplotes crassus</name>
    <dbReference type="NCBI Taxonomy" id="5936"/>
    <lineage>
        <taxon>Eukaryota</taxon>
        <taxon>Sar</taxon>
        <taxon>Alveolata</taxon>
        <taxon>Ciliophora</taxon>
        <taxon>Intramacronucleata</taxon>
        <taxon>Spirotrichea</taxon>
        <taxon>Hypotrichia</taxon>
        <taxon>Euplotida</taxon>
        <taxon>Euplotidae</taxon>
        <taxon>Moneuplotes</taxon>
    </lineage>
</organism>
<reference evidence="2" key="1">
    <citation type="submission" date="2023-07" db="EMBL/GenBank/DDBJ databases">
        <authorList>
            <consortium name="AG Swart"/>
            <person name="Singh M."/>
            <person name="Singh A."/>
            <person name="Seah K."/>
            <person name="Emmerich C."/>
        </authorList>
    </citation>
    <scope>NUCLEOTIDE SEQUENCE</scope>
    <source>
        <strain evidence="2">DP1</strain>
    </source>
</reference>
<feature type="signal peptide" evidence="1">
    <location>
        <begin position="1"/>
        <end position="18"/>
    </location>
</feature>
<protein>
    <submittedName>
        <fullName evidence="2">Uncharacterized protein</fullName>
    </submittedName>
</protein>
<gene>
    <name evidence="2" type="ORF">ECRASSUSDP1_LOCUS19940</name>
</gene>
<sequence>MEALKFVILACILSITASTDIEISQKDIDRIYEGYKKYYQEDPPGNSTKRFLEIKQEFTNVVTDSTILRTFTPTAAEEALLKSTYFANIGSARQDTTDYSSLSGIYATEEGRAIYYYSLNPPTNYAVEFPNPDVYEIRIRLNPCINRDSDLCCDATNEGACEDNTVFESGEDMAVSWFTNGYIFRCSDIFEKQNECGTYLEIHRPRDAKVLEYIKIDKLYRSGFSTEFISTKQLCAGRYELWFVIRSRNGRILQHVKPFYSIEPSCTDAQIAEAATPL</sequence>